<keyword evidence="3" id="KW-1185">Reference proteome</keyword>
<evidence type="ECO:0008006" key="4">
    <source>
        <dbReference type="Google" id="ProtNLM"/>
    </source>
</evidence>
<accession>F6BDJ3</accession>
<dbReference type="InterPro" id="IPR002849">
    <property type="entry name" value="DUF131"/>
</dbReference>
<dbReference type="NCBIfam" id="TIGR00304">
    <property type="entry name" value="TIGR00304 family membrane protein"/>
    <property type="match status" value="1"/>
</dbReference>
<proteinExistence type="predicted"/>
<keyword evidence="1" id="KW-1133">Transmembrane helix</keyword>
<reference evidence="2 3" key="1">
    <citation type="submission" date="2011-05" db="EMBL/GenBank/DDBJ databases">
        <title>Complete sequence of Methanotorris igneus Kol 5.</title>
        <authorList>
            <consortium name="US DOE Joint Genome Institute"/>
            <person name="Lucas S."/>
            <person name="Han J."/>
            <person name="Lapidus A."/>
            <person name="Cheng J.-F."/>
            <person name="Goodwin L."/>
            <person name="Pitluck S."/>
            <person name="Peters L."/>
            <person name="Mikhailova N."/>
            <person name="Chertkov O."/>
            <person name="Han C."/>
            <person name="Tapia R."/>
            <person name="Land M."/>
            <person name="Hauser L."/>
            <person name="Kyrpides N."/>
            <person name="Ivanova N."/>
            <person name="Pagani I."/>
            <person name="Sieprawska-Lupa M."/>
            <person name="Whitman W."/>
            <person name="Woyke T."/>
        </authorList>
    </citation>
    <scope>NUCLEOTIDE SEQUENCE [LARGE SCALE GENOMIC DNA]</scope>
    <source>
        <strain evidence="3">DSM 5666 / JCM 11834 / Kol 5</strain>
    </source>
</reference>
<dbReference type="KEGG" id="mig:Metig_1012"/>
<feature type="transmembrane region" description="Helical" evidence="1">
    <location>
        <begin position="6"/>
        <end position="26"/>
    </location>
</feature>
<keyword evidence="1" id="KW-0812">Transmembrane</keyword>
<organism evidence="3">
    <name type="scientific">Methanotorris igneus (strain DSM 5666 / JCM 11834 / Kol 5)</name>
    <dbReference type="NCBI Taxonomy" id="880724"/>
    <lineage>
        <taxon>Archaea</taxon>
        <taxon>Methanobacteriati</taxon>
        <taxon>Methanobacteriota</taxon>
        <taxon>Methanomada group</taxon>
        <taxon>Methanococci</taxon>
        <taxon>Methanococcales</taxon>
        <taxon>Methanocaldococcaceae</taxon>
        <taxon>Methanotorris</taxon>
    </lineage>
</organism>
<evidence type="ECO:0000313" key="3">
    <source>
        <dbReference type="Proteomes" id="UP000009227"/>
    </source>
</evidence>
<evidence type="ECO:0000256" key="1">
    <source>
        <dbReference type="SAM" id="Phobius"/>
    </source>
</evidence>
<gene>
    <name evidence="2" type="ordered locus">Metig_1012</name>
</gene>
<dbReference type="Pfam" id="PF01998">
    <property type="entry name" value="DUF131"/>
    <property type="match status" value="1"/>
</dbReference>
<dbReference type="RefSeq" id="WP_013799156.1">
    <property type="nucleotide sequence ID" value="NC_015562.1"/>
</dbReference>
<dbReference type="STRING" id="880724.Metig_1012"/>
<dbReference type="OrthoDB" id="137740at2157"/>
<feature type="transmembrane region" description="Helical" evidence="1">
    <location>
        <begin position="64"/>
        <end position="84"/>
    </location>
</feature>
<dbReference type="Proteomes" id="UP000009227">
    <property type="component" value="Chromosome"/>
</dbReference>
<keyword evidence="1" id="KW-0472">Membrane</keyword>
<dbReference type="GeneID" id="10643866"/>
<protein>
    <recommendedName>
        <fullName evidence="4">TIGR00304 family protein</fullName>
    </recommendedName>
</protein>
<name>F6BDJ3_METIK</name>
<sequence length="90" mass="10158">MKPMLIFLGTILIFIGFFVVTLGMILPSEKTEKNIHEEDKKDIQYSGIVMIGPIPIVFGNSPGLMILSVLILLAMILWVFLFYMSVKIPK</sequence>
<evidence type="ECO:0000313" key="2">
    <source>
        <dbReference type="EMBL" id="AEF96554.1"/>
    </source>
</evidence>
<dbReference type="EMBL" id="CP002737">
    <property type="protein sequence ID" value="AEF96554.1"/>
    <property type="molecule type" value="Genomic_DNA"/>
</dbReference>
<dbReference type="HOGENOM" id="CLU_149108_3_0_2"/>
<dbReference type="AlphaFoldDB" id="F6BDJ3"/>